<keyword evidence="5 7" id="KW-1133">Transmembrane helix</keyword>
<organism evidence="9 10">
    <name type="scientific">Dactylosporangium fulvum</name>
    <dbReference type="NCBI Taxonomy" id="53359"/>
    <lineage>
        <taxon>Bacteria</taxon>
        <taxon>Bacillati</taxon>
        <taxon>Actinomycetota</taxon>
        <taxon>Actinomycetes</taxon>
        <taxon>Micromonosporales</taxon>
        <taxon>Micromonosporaceae</taxon>
        <taxon>Dactylosporangium</taxon>
    </lineage>
</organism>
<comment type="similarity">
    <text evidence="7">Belongs to the binding-protein-dependent transport system permease family.</text>
</comment>
<feature type="transmembrane region" description="Helical" evidence="7">
    <location>
        <begin position="125"/>
        <end position="147"/>
    </location>
</feature>
<comment type="subcellular location">
    <subcellularLocation>
        <location evidence="1 7">Cell membrane</location>
        <topology evidence="1 7">Multi-pass membrane protein</topology>
    </subcellularLocation>
</comment>
<dbReference type="PANTHER" id="PTHR30151:SF20">
    <property type="entry name" value="ABC TRANSPORTER PERMEASE PROTEIN HI_0355-RELATED"/>
    <property type="match status" value="1"/>
</dbReference>
<sequence>MSDRAGREGAAARSAADALMDRPVEKASLLRRRPELLLSPAVLVLVLAVWHLVVQWFEVSRFVLPPPVDVIQALVRNIQEGRYTDHLLYTVRNSLTGFAAGTILGVLVGGLLAASSIVERVLHPYIVAFQTFPKIALVPMLTIWFGFDAQPKMIIAGILAFFPVMVNAYVGLTSLDVESEELMRSLRSSRLQTFVKLRLPTALPYIFAGLELALVFAILGAVTGEFLGSRQGLGFLIQQFSAQLRTEDIFALLIIFAILGMAVHMLISWLRKKVIYWQG</sequence>
<reference evidence="9" key="1">
    <citation type="submission" date="2021-04" db="EMBL/GenBank/DDBJ databases">
        <authorList>
            <person name="Hartkoorn R.C."/>
            <person name="Beaudoing E."/>
            <person name="Hot D."/>
        </authorList>
    </citation>
    <scope>NUCLEOTIDE SEQUENCE</scope>
    <source>
        <strain evidence="9">NRRL B-16292</strain>
    </source>
</reference>
<feature type="transmembrane region" description="Helical" evidence="7">
    <location>
        <begin position="197"/>
        <end position="222"/>
    </location>
</feature>
<gene>
    <name evidence="9" type="ORF">Dfulv_15835</name>
</gene>
<dbReference type="RefSeq" id="WP_259863782.1">
    <property type="nucleotide sequence ID" value="NZ_BAAAST010000012.1"/>
</dbReference>
<keyword evidence="3" id="KW-1003">Cell membrane</keyword>
<feature type="transmembrane region" description="Helical" evidence="7">
    <location>
        <begin position="36"/>
        <end position="57"/>
    </location>
</feature>
<name>A0ABY5W6E6_9ACTN</name>
<dbReference type="CDD" id="cd06261">
    <property type="entry name" value="TM_PBP2"/>
    <property type="match status" value="1"/>
</dbReference>
<dbReference type="Proteomes" id="UP001059617">
    <property type="component" value="Chromosome"/>
</dbReference>
<feature type="transmembrane region" description="Helical" evidence="7">
    <location>
        <begin position="153"/>
        <end position="177"/>
    </location>
</feature>
<dbReference type="EMBL" id="CP073720">
    <property type="protein sequence ID" value="UWP85628.1"/>
    <property type="molecule type" value="Genomic_DNA"/>
</dbReference>
<evidence type="ECO:0000256" key="2">
    <source>
        <dbReference type="ARBA" id="ARBA00022448"/>
    </source>
</evidence>
<proteinExistence type="inferred from homology"/>
<keyword evidence="2 7" id="KW-0813">Transport</keyword>
<evidence type="ECO:0000313" key="10">
    <source>
        <dbReference type="Proteomes" id="UP001059617"/>
    </source>
</evidence>
<evidence type="ECO:0000259" key="8">
    <source>
        <dbReference type="PROSITE" id="PS50928"/>
    </source>
</evidence>
<keyword evidence="4 7" id="KW-0812">Transmembrane</keyword>
<feature type="transmembrane region" description="Helical" evidence="7">
    <location>
        <begin position="249"/>
        <end position="270"/>
    </location>
</feature>
<dbReference type="PANTHER" id="PTHR30151">
    <property type="entry name" value="ALKANE SULFONATE ABC TRANSPORTER-RELATED, MEMBRANE SUBUNIT"/>
    <property type="match status" value="1"/>
</dbReference>
<keyword evidence="10" id="KW-1185">Reference proteome</keyword>
<dbReference type="SUPFAM" id="SSF161098">
    <property type="entry name" value="MetI-like"/>
    <property type="match status" value="1"/>
</dbReference>
<dbReference type="PROSITE" id="PS50928">
    <property type="entry name" value="ABC_TM1"/>
    <property type="match status" value="1"/>
</dbReference>
<evidence type="ECO:0000256" key="6">
    <source>
        <dbReference type="ARBA" id="ARBA00023136"/>
    </source>
</evidence>
<keyword evidence="6 7" id="KW-0472">Membrane</keyword>
<feature type="transmembrane region" description="Helical" evidence="7">
    <location>
        <begin position="95"/>
        <end position="118"/>
    </location>
</feature>
<evidence type="ECO:0000313" key="9">
    <source>
        <dbReference type="EMBL" id="UWP85628.1"/>
    </source>
</evidence>
<reference evidence="9" key="2">
    <citation type="submission" date="2022-09" db="EMBL/GenBank/DDBJ databases">
        <title>Biosynthetic gene clusters of Dactylosporangioum fulvum.</title>
        <authorList>
            <person name="Caradec T."/>
        </authorList>
    </citation>
    <scope>NUCLEOTIDE SEQUENCE</scope>
    <source>
        <strain evidence="9">NRRL B-16292</strain>
    </source>
</reference>
<dbReference type="Pfam" id="PF00528">
    <property type="entry name" value="BPD_transp_1"/>
    <property type="match status" value="1"/>
</dbReference>
<evidence type="ECO:0000256" key="1">
    <source>
        <dbReference type="ARBA" id="ARBA00004651"/>
    </source>
</evidence>
<accession>A0ABY5W6E6</accession>
<dbReference type="InterPro" id="IPR035906">
    <property type="entry name" value="MetI-like_sf"/>
</dbReference>
<protein>
    <submittedName>
        <fullName evidence="9">ABC transporter permease</fullName>
    </submittedName>
</protein>
<evidence type="ECO:0000256" key="7">
    <source>
        <dbReference type="RuleBase" id="RU363032"/>
    </source>
</evidence>
<evidence type="ECO:0000256" key="3">
    <source>
        <dbReference type="ARBA" id="ARBA00022475"/>
    </source>
</evidence>
<dbReference type="Gene3D" id="1.10.3720.10">
    <property type="entry name" value="MetI-like"/>
    <property type="match status" value="1"/>
</dbReference>
<dbReference type="InterPro" id="IPR000515">
    <property type="entry name" value="MetI-like"/>
</dbReference>
<evidence type="ECO:0000256" key="5">
    <source>
        <dbReference type="ARBA" id="ARBA00022989"/>
    </source>
</evidence>
<evidence type="ECO:0000256" key="4">
    <source>
        <dbReference type="ARBA" id="ARBA00022692"/>
    </source>
</evidence>
<feature type="domain" description="ABC transmembrane type-1" evidence="8">
    <location>
        <begin position="87"/>
        <end position="267"/>
    </location>
</feature>